<evidence type="ECO:0000313" key="8">
    <source>
        <dbReference type="Proteomes" id="UP000799291"/>
    </source>
</evidence>
<dbReference type="EMBL" id="MU005594">
    <property type="protein sequence ID" value="KAF2680806.1"/>
    <property type="molecule type" value="Genomic_DNA"/>
</dbReference>
<dbReference type="OrthoDB" id="4849160at2759"/>
<dbReference type="PANTHER" id="PTHR33353:SF34">
    <property type="entry name" value="ENDO-BETA-1,4-GLUCANASE D"/>
    <property type="match status" value="1"/>
</dbReference>
<dbReference type="GO" id="GO:0005576">
    <property type="term" value="C:extracellular region"/>
    <property type="evidence" value="ECO:0007669"/>
    <property type="project" value="UniProtKB-SubCell"/>
</dbReference>
<organism evidence="7 8">
    <name type="scientific">Lentithecium fluviatile CBS 122367</name>
    <dbReference type="NCBI Taxonomy" id="1168545"/>
    <lineage>
        <taxon>Eukaryota</taxon>
        <taxon>Fungi</taxon>
        <taxon>Dikarya</taxon>
        <taxon>Ascomycota</taxon>
        <taxon>Pezizomycotina</taxon>
        <taxon>Dothideomycetes</taxon>
        <taxon>Pleosporomycetidae</taxon>
        <taxon>Pleosporales</taxon>
        <taxon>Massarineae</taxon>
        <taxon>Lentitheciaceae</taxon>
        <taxon>Lentithecium</taxon>
    </lineage>
</organism>
<keyword evidence="5" id="KW-0732">Signal</keyword>
<evidence type="ECO:0000256" key="3">
    <source>
        <dbReference type="ARBA" id="ARBA00022525"/>
    </source>
</evidence>
<dbReference type="InterPro" id="IPR049892">
    <property type="entry name" value="AA9"/>
</dbReference>
<proteinExistence type="predicted"/>
<keyword evidence="7" id="KW-0560">Oxidoreductase</keyword>
<comment type="cofactor">
    <cofactor evidence="1">
        <name>Cu(2+)</name>
        <dbReference type="ChEBI" id="CHEBI:29036"/>
    </cofactor>
</comment>
<keyword evidence="8" id="KW-1185">Reference proteome</keyword>
<evidence type="ECO:0000256" key="4">
    <source>
        <dbReference type="ARBA" id="ARBA00023157"/>
    </source>
</evidence>
<protein>
    <submittedName>
        <fullName evidence="7">Lytic polysaccharide monooxygenase</fullName>
    </submittedName>
</protein>
<dbReference type="InterPro" id="IPR005103">
    <property type="entry name" value="AA9_LPMO"/>
</dbReference>
<name>A0A6G1IRD5_9PLEO</name>
<feature type="domain" description="Auxiliary Activity family 9 catalytic" evidence="6">
    <location>
        <begin position="21"/>
        <end position="232"/>
    </location>
</feature>
<dbReference type="Proteomes" id="UP000799291">
    <property type="component" value="Unassembled WGS sequence"/>
</dbReference>
<reference evidence="7" key="1">
    <citation type="journal article" date="2020" name="Stud. Mycol.">
        <title>101 Dothideomycetes genomes: a test case for predicting lifestyles and emergence of pathogens.</title>
        <authorList>
            <person name="Haridas S."/>
            <person name="Albert R."/>
            <person name="Binder M."/>
            <person name="Bloem J."/>
            <person name="Labutti K."/>
            <person name="Salamov A."/>
            <person name="Andreopoulos B."/>
            <person name="Baker S."/>
            <person name="Barry K."/>
            <person name="Bills G."/>
            <person name="Bluhm B."/>
            <person name="Cannon C."/>
            <person name="Castanera R."/>
            <person name="Culley D."/>
            <person name="Daum C."/>
            <person name="Ezra D."/>
            <person name="Gonzalez J."/>
            <person name="Henrissat B."/>
            <person name="Kuo A."/>
            <person name="Liang C."/>
            <person name="Lipzen A."/>
            <person name="Lutzoni F."/>
            <person name="Magnuson J."/>
            <person name="Mondo S."/>
            <person name="Nolan M."/>
            <person name="Ohm R."/>
            <person name="Pangilinan J."/>
            <person name="Park H.-J."/>
            <person name="Ramirez L."/>
            <person name="Alfaro M."/>
            <person name="Sun H."/>
            <person name="Tritt A."/>
            <person name="Yoshinaga Y."/>
            <person name="Zwiers L.-H."/>
            <person name="Turgeon B."/>
            <person name="Goodwin S."/>
            <person name="Spatafora J."/>
            <person name="Crous P."/>
            <person name="Grigoriev I."/>
        </authorList>
    </citation>
    <scope>NUCLEOTIDE SEQUENCE</scope>
    <source>
        <strain evidence="7">CBS 122367</strain>
    </source>
</reference>
<evidence type="ECO:0000256" key="5">
    <source>
        <dbReference type="SAM" id="SignalP"/>
    </source>
</evidence>
<evidence type="ECO:0000256" key="1">
    <source>
        <dbReference type="ARBA" id="ARBA00001973"/>
    </source>
</evidence>
<keyword evidence="3" id="KW-0964">Secreted</keyword>
<gene>
    <name evidence="7" type="ORF">K458DRAFT_421139</name>
</gene>
<sequence length="248" mass="26027">MQHTVLVVGALAALLDTASAHGFVTGIKAGSAWTPGADPVWYYYSSANRPQTAGWDSLNQDLGFVEPNNLGTTDINCHKSATAGKLYASVTAGQTIQVPWNTWPSDSHKGPIINYIAPCNGDCTTLTPGALRWSKIQQAGLSNGAWATDPLPSNNFTSSVTIPAKLAPGNYVLRHEIIALHGAQNDNGAQLYPQCVNLKVSGSGSVTPTGGVAGTSLYTKTDPGIKYNLYIGQTTYPIPGPALWTAAN</sequence>
<dbReference type="GO" id="GO:0004497">
    <property type="term" value="F:monooxygenase activity"/>
    <property type="evidence" value="ECO:0007669"/>
    <property type="project" value="UniProtKB-KW"/>
</dbReference>
<comment type="subcellular location">
    <subcellularLocation>
        <location evidence="2">Secreted</location>
    </subcellularLocation>
</comment>
<dbReference type="Pfam" id="PF03443">
    <property type="entry name" value="AA9"/>
    <property type="match status" value="1"/>
</dbReference>
<keyword evidence="7" id="KW-0503">Monooxygenase</keyword>
<feature type="chain" id="PRO_5026001039" evidence="5">
    <location>
        <begin position="21"/>
        <end position="248"/>
    </location>
</feature>
<dbReference type="PANTHER" id="PTHR33353">
    <property type="entry name" value="PUTATIVE (AFU_ORTHOLOGUE AFUA_1G12560)-RELATED"/>
    <property type="match status" value="1"/>
</dbReference>
<evidence type="ECO:0000313" key="7">
    <source>
        <dbReference type="EMBL" id="KAF2680806.1"/>
    </source>
</evidence>
<dbReference type="AlphaFoldDB" id="A0A6G1IRD5"/>
<evidence type="ECO:0000259" key="6">
    <source>
        <dbReference type="Pfam" id="PF03443"/>
    </source>
</evidence>
<feature type="signal peptide" evidence="5">
    <location>
        <begin position="1"/>
        <end position="20"/>
    </location>
</feature>
<accession>A0A6G1IRD5</accession>
<dbReference type="CDD" id="cd21175">
    <property type="entry name" value="LPMO_AA9"/>
    <property type="match status" value="1"/>
</dbReference>
<keyword evidence="4" id="KW-1015">Disulfide bond</keyword>
<evidence type="ECO:0000256" key="2">
    <source>
        <dbReference type="ARBA" id="ARBA00004613"/>
    </source>
</evidence>
<dbReference type="Gene3D" id="2.70.50.70">
    <property type="match status" value="1"/>
</dbReference>